<dbReference type="GO" id="GO:0006098">
    <property type="term" value="P:pentose-phosphate shunt"/>
    <property type="evidence" value="ECO:0007669"/>
    <property type="project" value="UniProtKB-UniPathway"/>
</dbReference>
<keyword evidence="4" id="KW-0560">Oxidoreductase</keyword>
<dbReference type="EMBL" id="JAGTXO010000008">
    <property type="protein sequence ID" value="KAG8466323.1"/>
    <property type="molecule type" value="Genomic_DNA"/>
</dbReference>
<keyword evidence="5" id="KW-0311">Gluconate utilization</keyword>
<dbReference type="PRINTS" id="PR00076">
    <property type="entry name" value="6PGDHDRGNASE"/>
</dbReference>
<dbReference type="SMART" id="SM01350">
    <property type="entry name" value="6PGD"/>
    <property type="match status" value="1"/>
</dbReference>
<name>A0A8J5XFW7_DIALT</name>
<dbReference type="GO" id="GO:0050661">
    <property type="term" value="F:NADP binding"/>
    <property type="evidence" value="ECO:0007669"/>
    <property type="project" value="InterPro"/>
</dbReference>
<gene>
    <name evidence="9" type="ORF">KFE25_002079</name>
</gene>
<dbReference type="PANTHER" id="PTHR11811">
    <property type="entry name" value="6-PHOSPHOGLUCONATE DEHYDROGENASE"/>
    <property type="match status" value="1"/>
</dbReference>
<dbReference type="GO" id="GO:0004616">
    <property type="term" value="F:phosphogluconate dehydrogenase (decarboxylating) activity"/>
    <property type="evidence" value="ECO:0007669"/>
    <property type="project" value="UniProtKB-EC"/>
</dbReference>
<dbReference type="SUPFAM" id="SSF48179">
    <property type="entry name" value="6-phosphogluconate dehydrogenase C-terminal domain-like"/>
    <property type="match status" value="1"/>
</dbReference>
<feature type="region of interest" description="Disordered" evidence="7">
    <location>
        <begin position="30"/>
        <end position="51"/>
    </location>
</feature>
<organism evidence="9 10">
    <name type="scientific">Diacronema lutheri</name>
    <name type="common">Unicellular marine alga</name>
    <name type="synonym">Monochrysis lutheri</name>
    <dbReference type="NCBI Taxonomy" id="2081491"/>
    <lineage>
        <taxon>Eukaryota</taxon>
        <taxon>Haptista</taxon>
        <taxon>Haptophyta</taxon>
        <taxon>Pavlovophyceae</taxon>
        <taxon>Pavlovales</taxon>
        <taxon>Pavlovaceae</taxon>
        <taxon>Diacronema</taxon>
    </lineage>
</organism>
<dbReference type="InterPro" id="IPR013328">
    <property type="entry name" value="6PGD_dom2"/>
</dbReference>
<evidence type="ECO:0000256" key="5">
    <source>
        <dbReference type="ARBA" id="ARBA00023064"/>
    </source>
</evidence>
<evidence type="ECO:0000256" key="7">
    <source>
        <dbReference type="SAM" id="MobiDB-lite"/>
    </source>
</evidence>
<dbReference type="OrthoDB" id="434986at2759"/>
<sequence length="582" mass="60585">MSTSAAHAAHASSAPIAACSGASSARTGARSSAATTTAGPARADSAAPPSASTCAVGVVGLGVMGSSLCLNIAEHASCRVAGFDLSSEKARDVVERARREGDLPFEAFTKLEPFVAALIPPRRIILLVPAGKPVDAALDALSPLLADGDTVVDMGNEWYQLTEARQARMAGLGVHYMGCGISGGESGARSGPCLMPSGSPAAWATVAPILRAIAARTADGPCVAYLGMGAAGNYVKMVHNGVEYGDMQLIGEAYHLMRTLGGLTNAQIGAVFDRWSQGPLASYLVEITAAILRTKDAAFTADGLPAGAAAAAGGGAEADRADLVDMIKDSCGSKGTGKWTVQEAAEQGVAAPTMSAALEARYLSSLLSERQRAVGRMPFRPASATVRIFSPMLAIARGFLAIACAWAPSTAALGARLIGWPLITAGPCLVDDLEQALYSAKLCSYAQGLALIQRAADAKGWDVDLAELARIWKGGCIIRAAMLDEIRAALRTRKALSDSILHGGVLRAHLDVRQAGWRRAIMRAIEHGVPAPALSSSLAFYDTLRQPRLPSAALIQAQRDFFGGHTYERVDRPGSFHTLWKL</sequence>
<accession>A0A8J5XFW7</accession>
<dbReference type="InterPro" id="IPR006114">
    <property type="entry name" value="6PGDH_C"/>
</dbReference>
<dbReference type="OMA" id="FLEWNRG"/>
<protein>
    <recommendedName>
        <fullName evidence="3">phosphogluconate dehydrogenase (NADP(+)-dependent, decarboxylating)</fullName>
        <ecNumber evidence="3">1.1.1.44</ecNumber>
    </recommendedName>
</protein>
<comment type="similarity">
    <text evidence="2">Belongs to the 6-phosphogluconate dehydrogenase family.</text>
</comment>
<comment type="caution">
    <text evidence="9">The sequence shown here is derived from an EMBL/GenBank/DDBJ whole genome shotgun (WGS) entry which is preliminary data.</text>
</comment>
<dbReference type="PROSITE" id="PS00461">
    <property type="entry name" value="6PGD"/>
    <property type="match status" value="1"/>
</dbReference>
<keyword evidence="10" id="KW-1185">Reference proteome</keyword>
<dbReference type="Proteomes" id="UP000751190">
    <property type="component" value="Unassembled WGS sequence"/>
</dbReference>
<dbReference type="Gene3D" id="1.10.1040.10">
    <property type="entry name" value="N-(1-d-carboxylethyl)-l-norvaline Dehydrogenase, domain 2"/>
    <property type="match status" value="1"/>
</dbReference>
<evidence type="ECO:0000256" key="6">
    <source>
        <dbReference type="ARBA" id="ARBA00023126"/>
    </source>
</evidence>
<dbReference type="Pfam" id="PF00393">
    <property type="entry name" value="6PGD"/>
    <property type="match status" value="1"/>
</dbReference>
<feature type="domain" description="6-phosphogluconate dehydrogenase C-terminal" evidence="8">
    <location>
        <begin position="232"/>
        <end position="581"/>
    </location>
</feature>
<evidence type="ECO:0000256" key="2">
    <source>
        <dbReference type="ARBA" id="ARBA00008419"/>
    </source>
</evidence>
<dbReference type="InterPro" id="IPR008927">
    <property type="entry name" value="6-PGluconate_DH-like_C_sf"/>
</dbReference>
<dbReference type="Gene3D" id="3.40.50.720">
    <property type="entry name" value="NAD(P)-binding Rossmann-like Domain"/>
    <property type="match status" value="1"/>
</dbReference>
<keyword evidence="6" id="KW-0570">Pentose shunt</keyword>
<reference evidence="9" key="1">
    <citation type="submission" date="2021-05" db="EMBL/GenBank/DDBJ databases">
        <title>The genome of the haptophyte Pavlova lutheri (Diacronema luteri, Pavlovales) - a model for lipid biosynthesis in eukaryotic algae.</title>
        <authorList>
            <person name="Hulatt C.J."/>
            <person name="Posewitz M.C."/>
        </authorList>
    </citation>
    <scope>NUCLEOTIDE SEQUENCE</scope>
    <source>
        <strain evidence="9">NIVA-4/92</strain>
    </source>
</reference>
<evidence type="ECO:0000313" key="10">
    <source>
        <dbReference type="Proteomes" id="UP000751190"/>
    </source>
</evidence>
<dbReference type="InterPro" id="IPR006184">
    <property type="entry name" value="6PGdom_BS"/>
</dbReference>
<proteinExistence type="inferred from homology"/>
<dbReference type="InterPro" id="IPR006115">
    <property type="entry name" value="6PGDH_NADP-bd"/>
</dbReference>
<evidence type="ECO:0000256" key="3">
    <source>
        <dbReference type="ARBA" id="ARBA00013011"/>
    </source>
</evidence>
<dbReference type="SUPFAM" id="SSF51735">
    <property type="entry name" value="NAD(P)-binding Rossmann-fold domains"/>
    <property type="match status" value="1"/>
</dbReference>
<dbReference type="AlphaFoldDB" id="A0A8J5XFW7"/>
<evidence type="ECO:0000256" key="4">
    <source>
        <dbReference type="ARBA" id="ARBA00023002"/>
    </source>
</evidence>
<evidence type="ECO:0000256" key="1">
    <source>
        <dbReference type="ARBA" id="ARBA00004874"/>
    </source>
</evidence>
<dbReference type="UniPathway" id="UPA00115">
    <property type="reaction ID" value="UER00410"/>
</dbReference>
<dbReference type="Pfam" id="PF03446">
    <property type="entry name" value="NAD_binding_2"/>
    <property type="match status" value="1"/>
</dbReference>
<dbReference type="Gene3D" id="1.20.5.320">
    <property type="entry name" value="6-Phosphogluconate Dehydrogenase, domain 3"/>
    <property type="match status" value="1"/>
</dbReference>
<evidence type="ECO:0000259" key="8">
    <source>
        <dbReference type="SMART" id="SM01350"/>
    </source>
</evidence>
<dbReference type="EC" id="1.1.1.44" evidence="3"/>
<evidence type="ECO:0000313" key="9">
    <source>
        <dbReference type="EMBL" id="KAG8466323.1"/>
    </source>
</evidence>
<dbReference type="GO" id="GO:0019521">
    <property type="term" value="P:D-gluconate metabolic process"/>
    <property type="evidence" value="ECO:0007669"/>
    <property type="project" value="UniProtKB-KW"/>
</dbReference>
<dbReference type="InterPro" id="IPR006183">
    <property type="entry name" value="Pgluconate_DH"/>
</dbReference>
<comment type="pathway">
    <text evidence="1">Carbohydrate degradation; pentose phosphate pathway; D-ribulose 5-phosphate from D-glucose 6-phosphate (oxidative stage): step 3/3.</text>
</comment>
<dbReference type="InterPro" id="IPR036291">
    <property type="entry name" value="NAD(P)-bd_dom_sf"/>
</dbReference>